<sequence>MRVTLRITWLLLSLSICSESSNITAPTAETNSSLAEAAGGATTVTIDSTSAQVTTKPTIAMTESMANTEAQTVATSVDTVNKAASSTQQTTTTVRNFPVPLSTALIATTTQLNSNAKISPAPASTSGRLTTQTTVIASPTMAVTMAKAVTQATVLTGTNIPVSDQPLLTKPTGSNGGFKASTVQPGKNGAEITRNTEALTTVPSVEATSKNTLTMSTARKEEGNAGKACFSPQLPEAQHIKMIKNVFVHLDILAFFSDWIRGIH</sequence>
<reference evidence="3 4" key="1">
    <citation type="submission" date="2021-07" db="EMBL/GenBank/DDBJ databases">
        <authorList>
            <person name="Palmer J.M."/>
        </authorList>
    </citation>
    <scope>NUCLEOTIDE SEQUENCE [LARGE SCALE GENOMIC DNA]</scope>
    <source>
        <strain evidence="3 4">AT_MEX2019</strain>
        <tissue evidence="3">Muscle</tissue>
    </source>
</reference>
<comment type="caution">
    <text evidence="3">The sequence shown here is derived from an EMBL/GenBank/DDBJ whole genome shotgun (WGS) entry which is preliminary data.</text>
</comment>
<evidence type="ECO:0000256" key="2">
    <source>
        <dbReference type="SAM" id="SignalP"/>
    </source>
</evidence>
<gene>
    <name evidence="3" type="ORF">ATANTOWER_006497</name>
</gene>
<proteinExistence type="predicted"/>
<keyword evidence="4" id="KW-1185">Reference proteome</keyword>
<feature type="chain" id="PRO_5046355143" evidence="2">
    <location>
        <begin position="21"/>
        <end position="264"/>
    </location>
</feature>
<feature type="signal peptide" evidence="2">
    <location>
        <begin position="1"/>
        <end position="20"/>
    </location>
</feature>
<name>A0ABU7A9X4_9TELE</name>
<evidence type="ECO:0000313" key="3">
    <source>
        <dbReference type="EMBL" id="MED6234889.1"/>
    </source>
</evidence>
<accession>A0ABU7A9X4</accession>
<protein>
    <submittedName>
        <fullName evidence="3">Uncharacterized protein</fullName>
    </submittedName>
</protein>
<keyword evidence="2" id="KW-0732">Signal</keyword>
<evidence type="ECO:0000313" key="4">
    <source>
        <dbReference type="Proteomes" id="UP001345963"/>
    </source>
</evidence>
<dbReference type="Proteomes" id="UP001345963">
    <property type="component" value="Unassembled WGS sequence"/>
</dbReference>
<feature type="region of interest" description="Disordered" evidence="1">
    <location>
        <begin position="165"/>
        <end position="188"/>
    </location>
</feature>
<organism evidence="3 4">
    <name type="scientific">Ataeniobius toweri</name>
    <dbReference type="NCBI Taxonomy" id="208326"/>
    <lineage>
        <taxon>Eukaryota</taxon>
        <taxon>Metazoa</taxon>
        <taxon>Chordata</taxon>
        <taxon>Craniata</taxon>
        <taxon>Vertebrata</taxon>
        <taxon>Euteleostomi</taxon>
        <taxon>Actinopterygii</taxon>
        <taxon>Neopterygii</taxon>
        <taxon>Teleostei</taxon>
        <taxon>Neoteleostei</taxon>
        <taxon>Acanthomorphata</taxon>
        <taxon>Ovalentaria</taxon>
        <taxon>Atherinomorphae</taxon>
        <taxon>Cyprinodontiformes</taxon>
        <taxon>Goodeidae</taxon>
        <taxon>Ataeniobius</taxon>
    </lineage>
</organism>
<evidence type="ECO:0000256" key="1">
    <source>
        <dbReference type="SAM" id="MobiDB-lite"/>
    </source>
</evidence>
<dbReference type="EMBL" id="JAHUTI010010009">
    <property type="protein sequence ID" value="MED6234889.1"/>
    <property type="molecule type" value="Genomic_DNA"/>
</dbReference>